<organism evidence="3 4">
    <name type="scientific">Lentzea miocenica</name>
    <dbReference type="NCBI Taxonomy" id="3095431"/>
    <lineage>
        <taxon>Bacteria</taxon>
        <taxon>Bacillati</taxon>
        <taxon>Actinomycetota</taxon>
        <taxon>Actinomycetes</taxon>
        <taxon>Pseudonocardiales</taxon>
        <taxon>Pseudonocardiaceae</taxon>
        <taxon>Lentzea</taxon>
    </lineage>
</organism>
<dbReference type="Gene3D" id="2.20.25.650">
    <property type="entry name" value="Tachylectin-2-like"/>
    <property type="match status" value="1"/>
</dbReference>
<dbReference type="InterPro" id="IPR036813">
    <property type="entry name" value="Tachylectin2_sf"/>
</dbReference>
<comment type="caution">
    <text evidence="3">The sequence shown here is derived from an EMBL/GenBank/DDBJ whole genome shotgun (WGS) entry which is preliminary data.</text>
</comment>
<dbReference type="Gene3D" id="2.115.10.10">
    <property type="entry name" value="Tachylectin 2"/>
    <property type="match status" value="1"/>
</dbReference>
<dbReference type="Pfam" id="PF14517">
    <property type="entry name" value="Tachylectin"/>
    <property type="match status" value="2"/>
</dbReference>
<dbReference type="RefSeq" id="WP_319967288.1">
    <property type="nucleotide sequence ID" value="NZ_JAXAVW010000014.1"/>
</dbReference>
<accession>A0ABU4T2L0</accession>
<dbReference type="EMBL" id="JAXAVW010000014">
    <property type="protein sequence ID" value="MDX8032247.1"/>
    <property type="molecule type" value="Genomic_DNA"/>
</dbReference>
<dbReference type="InterPro" id="IPR046540">
    <property type="entry name" value="DMFA2_C"/>
</dbReference>
<dbReference type="InterPro" id="IPR023294">
    <property type="entry name" value="Tachylectin2"/>
</dbReference>
<evidence type="ECO:0000313" key="4">
    <source>
        <dbReference type="Proteomes" id="UP001285521"/>
    </source>
</evidence>
<proteinExistence type="predicted"/>
<name>A0ABU4T2L0_9PSEU</name>
<dbReference type="Pfam" id="PF20254">
    <property type="entry name" value="DMFA2_C"/>
    <property type="match status" value="1"/>
</dbReference>
<dbReference type="Proteomes" id="UP001285521">
    <property type="component" value="Unassembled WGS sequence"/>
</dbReference>
<reference evidence="3 4" key="2">
    <citation type="submission" date="2023-11" db="EMBL/GenBank/DDBJ databases">
        <authorList>
            <person name="Lara A.C."/>
            <person name="Chronakova A."/>
        </authorList>
    </citation>
    <scope>NUCLEOTIDE SEQUENCE [LARGE SCALE GENOMIC DNA]</scope>
    <source>
        <strain evidence="3 4">BCCO 10_0856</strain>
    </source>
</reference>
<gene>
    <name evidence="3" type="ORF">SK803_18665</name>
</gene>
<reference evidence="3 4" key="1">
    <citation type="submission" date="2023-11" db="EMBL/GenBank/DDBJ databases">
        <title>Lentzea sokolovensis, sp. nov., Lentzea kristufkii, sp. nov., and Lentzea miocenensis, sp. nov., rare actinobacteria from Sokolov Coal Basin, Miocene lacustrine sediment, Czech Republic.</title>
        <authorList>
            <person name="Lara A."/>
            <person name="Kotroba L."/>
            <person name="Nouioui I."/>
            <person name="Neumann-Schaal M."/>
            <person name="Mast Y."/>
            <person name="Chronakova A."/>
        </authorList>
    </citation>
    <scope>NUCLEOTIDE SEQUENCE [LARGE SCALE GENOMIC DNA]</scope>
    <source>
        <strain evidence="3 4">BCCO 10_0856</strain>
    </source>
</reference>
<protein>
    <submittedName>
        <fullName evidence="3">DUF6605 domain-containing protein</fullName>
    </submittedName>
</protein>
<feature type="domain" description="N,N-dimethylformamidase beta subunit-like C-terminal" evidence="2">
    <location>
        <begin position="337"/>
        <end position="647"/>
    </location>
</feature>
<evidence type="ECO:0000313" key="3">
    <source>
        <dbReference type="EMBL" id="MDX8032247.1"/>
    </source>
</evidence>
<feature type="domain" description="Tachylectin 2" evidence="1">
    <location>
        <begin position="12"/>
        <end position="88"/>
    </location>
</feature>
<feature type="domain" description="Tachylectin 2" evidence="1">
    <location>
        <begin position="89"/>
        <end position="269"/>
    </location>
</feature>
<evidence type="ECO:0000259" key="1">
    <source>
        <dbReference type="Pfam" id="PF14517"/>
    </source>
</evidence>
<keyword evidence="4" id="KW-1185">Reference proteome</keyword>
<sequence length="664" mass="70848">MPIDLEQSQLRMVAGGDGHIFSVQADGRLLHYRHLGWQTGTVSWANGGVGRLINSGWHVFTTVLGAADGQLFGFAGDGTVRWYKYLAATDTWAPDGATVIGTGFDQYVQVFGGWNGEIYAVDGDGKLFWFRYVAGNGTTGPGAWANGGVGLLVKTGLKYYQQYVADQGGVIYAVKQGEELHWFKHTGGGTWANSGEPVAIGTGWTAEYQREFIAMGGSLYTVFINRSSPPARDHELNWFRLNNWQGIPLNGAPSWANNVGTLVGTGWTTCRTANLQGYAASWSASTGSSLGVKVSSTVGSFSASVQRLTGPLPSGGTTVWGPVTVPGALQLVQSGYRRSGCGWADTFTVPVGANWPSGLYAATLSGPLGMKRHLPFVVKPTAPVNQLAVLLPTFTHNAYNAWGGHSQYTWDIVPTNRYVTMRRPAENAVLSAPGRLDARWYSDLLLLRWLTANGFAYDCYQDLDLHQSASWIGQYKAVVLGTHPEYWTVTMRTRLLAYLNAGGKVIAPSGNAIYEPLDLADGDTTAVHRDPNGNRIPYENHGMPPSDVLGVSYTGAYLTFEPYEVIVDHPFLAGTGLTVGSQFGLTGYNGAASGWEMDATPLGGLSGVQIIAEGGQSGGANIVQAAKANGGWAFSTGSLTFNGALDHDPAMSKLFKNAVTAALA</sequence>
<evidence type="ECO:0000259" key="2">
    <source>
        <dbReference type="Pfam" id="PF20254"/>
    </source>
</evidence>
<dbReference type="SUPFAM" id="SSF50934">
    <property type="entry name" value="Tachylectin-2"/>
    <property type="match status" value="1"/>
</dbReference>